<dbReference type="Proteomes" id="UP000217448">
    <property type="component" value="Unassembled WGS sequence"/>
</dbReference>
<proteinExistence type="predicted"/>
<protein>
    <submittedName>
        <fullName evidence="1">Uncharacterized protein</fullName>
    </submittedName>
</protein>
<accession>A0ABT2KQK9</accession>
<organism evidence="1 2">
    <name type="scientific">Alloyangia mangrovi</name>
    <dbReference type="NCBI Taxonomy" id="1779329"/>
    <lineage>
        <taxon>Bacteria</taxon>
        <taxon>Pseudomonadati</taxon>
        <taxon>Pseudomonadota</taxon>
        <taxon>Alphaproteobacteria</taxon>
        <taxon>Rhodobacterales</taxon>
        <taxon>Roseobacteraceae</taxon>
        <taxon>Alloyangia</taxon>
    </lineage>
</organism>
<sequence>MELVKVEFKRDRLRRELEVMKHRAGLSAADLRAQARRAQRLLAQLAIPEEDPWP</sequence>
<evidence type="ECO:0000313" key="1">
    <source>
        <dbReference type="EMBL" id="MCT4373129.1"/>
    </source>
</evidence>
<evidence type="ECO:0000313" key="2">
    <source>
        <dbReference type="Proteomes" id="UP000217448"/>
    </source>
</evidence>
<reference evidence="2" key="1">
    <citation type="submission" date="2023-07" db="EMBL/GenBank/DDBJ databases">
        <title>Yangia mangrovi SAOS 153D genome.</title>
        <authorList>
            <person name="Verma A."/>
            <person name="Pal Y."/>
            <person name="Sundharam S."/>
            <person name="Bisht B."/>
            <person name="Srinivasan K."/>
        </authorList>
    </citation>
    <scope>NUCLEOTIDE SEQUENCE [LARGE SCALE GENOMIC DNA]</scope>
    <source>
        <strain evidence="2">SAOS 153D</strain>
    </source>
</reference>
<dbReference type="RefSeq" id="WP_176476475.1">
    <property type="nucleotide sequence ID" value="NZ_NTHN02000070.1"/>
</dbReference>
<gene>
    <name evidence="1" type="ORF">CLG85_023670</name>
</gene>
<name>A0ABT2KQK9_9RHOB</name>
<comment type="caution">
    <text evidence="1">The sequence shown here is derived from an EMBL/GenBank/DDBJ whole genome shotgun (WGS) entry which is preliminary data.</text>
</comment>
<dbReference type="EMBL" id="NTHN02000070">
    <property type="protein sequence ID" value="MCT4373129.1"/>
    <property type="molecule type" value="Genomic_DNA"/>
</dbReference>
<keyword evidence="2" id="KW-1185">Reference proteome</keyword>